<keyword evidence="3" id="KW-1185">Reference proteome</keyword>
<sequence length="106" mass="11671">MEGFDLIVFPANSKADPFSFISIPRQGQQSFFFFFRLRQFVEIQIPNCFGLFFPPELVALCSAACVRQAPGRRRKLSHTSGMGKHQSSVAAAANPSSPMSVEDTIG</sequence>
<evidence type="ECO:0000313" key="3">
    <source>
        <dbReference type="Proteomes" id="UP001293254"/>
    </source>
</evidence>
<dbReference type="Proteomes" id="UP001293254">
    <property type="component" value="Unassembled WGS sequence"/>
</dbReference>
<evidence type="ECO:0000256" key="1">
    <source>
        <dbReference type="SAM" id="MobiDB-lite"/>
    </source>
</evidence>
<comment type="caution">
    <text evidence="2">The sequence shown here is derived from an EMBL/GenBank/DDBJ whole genome shotgun (WGS) entry which is preliminary data.</text>
</comment>
<feature type="compositionally biased region" description="Low complexity" evidence="1">
    <location>
        <begin position="87"/>
        <end position="106"/>
    </location>
</feature>
<gene>
    <name evidence="2" type="ORF">Salat_2379900</name>
</gene>
<feature type="region of interest" description="Disordered" evidence="1">
    <location>
        <begin position="73"/>
        <end position="106"/>
    </location>
</feature>
<dbReference type="AlphaFoldDB" id="A0AAE1XX60"/>
<protein>
    <submittedName>
        <fullName evidence="2">Uncharacterized protein</fullName>
    </submittedName>
</protein>
<reference evidence="2" key="2">
    <citation type="journal article" date="2024" name="Plant">
        <title>Genomic evolution and insights into agronomic trait innovations of Sesamum species.</title>
        <authorList>
            <person name="Miao H."/>
            <person name="Wang L."/>
            <person name="Qu L."/>
            <person name="Liu H."/>
            <person name="Sun Y."/>
            <person name="Le M."/>
            <person name="Wang Q."/>
            <person name="Wei S."/>
            <person name="Zheng Y."/>
            <person name="Lin W."/>
            <person name="Duan Y."/>
            <person name="Cao H."/>
            <person name="Xiong S."/>
            <person name="Wang X."/>
            <person name="Wei L."/>
            <person name="Li C."/>
            <person name="Ma Q."/>
            <person name="Ju M."/>
            <person name="Zhao R."/>
            <person name="Li G."/>
            <person name="Mu C."/>
            <person name="Tian Q."/>
            <person name="Mei H."/>
            <person name="Zhang T."/>
            <person name="Gao T."/>
            <person name="Zhang H."/>
        </authorList>
    </citation>
    <scope>NUCLEOTIDE SEQUENCE</scope>
    <source>
        <strain evidence="2">3651</strain>
    </source>
</reference>
<name>A0AAE1XX60_9LAMI</name>
<dbReference type="EMBL" id="JACGWO010000009">
    <property type="protein sequence ID" value="KAK4419670.1"/>
    <property type="molecule type" value="Genomic_DNA"/>
</dbReference>
<proteinExistence type="predicted"/>
<organism evidence="2 3">
    <name type="scientific">Sesamum alatum</name>
    <dbReference type="NCBI Taxonomy" id="300844"/>
    <lineage>
        <taxon>Eukaryota</taxon>
        <taxon>Viridiplantae</taxon>
        <taxon>Streptophyta</taxon>
        <taxon>Embryophyta</taxon>
        <taxon>Tracheophyta</taxon>
        <taxon>Spermatophyta</taxon>
        <taxon>Magnoliopsida</taxon>
        <taxon>eudicotyledons</taxon>
        <taxon>Gunneridae</taxon>
        <taxon>Pentapetalae</taxon>
        <taxon>asterids</taxon>
        <taxon>lamiids</taxon>
        <taxon>Lamiales</taxon>
        <taxon>Pedaliaceae</taxon>
        <taxon>Sesamum</taxon>
    </lineage>
</organism>
<reference evidence="2" key="1">
    <citation type="submission" date="2020-06" db="EMBL/GenBank/DDBJ databases">
        <authorList>
            <person name="Li T."/>
            <person name="Hu X."/>
            <person name="Zhang T."/>
            <person name="Song X."/>
            <person name="Zhang H."/>
            <person name="Dai N."/>
            <person name="Sheng W."/>
            <person name="Hou X."/>
            <person name="Wei L."/>
        </authorList>
    </citation>
    <scope>NUCLEOTIDE SEQUENCE</scope>
    <source>
        <strain evidence="2">3651</strain>
        <tissue evidence="2">Leaf</tissue>
    </source>
</reference>
<evidence type="ECO:0000313" key="2">
    <source>
        <dbReference type="EMBL" id="KAK4419670.1"/>
    </source>
</evidence>
<accession>A0AAE1XX60</accession>